<evidence type="ECO:0000313" key="1">
    <source>
        <dbReference type="EMBL" id="KAJ3167486.1"/>
    </source>
</evidence>
<dbReference type="Proteomes" id="UP001212152">
    <property type="component" value="Unassembled WGS sequence"/>
</dbReference>
<evidence type="ECO:0000313" key="2">
    <source>
        <dbReference type="Proteomes" id="UP001212152"/>
    </source>
</evidence>
<protein>
    <submittedName>
        <fullName evidence="1">Uncharacterized protein</fullName>
    </submittedName>
</protein>
<proteinExistence type="predicted"/>
<accession>A0AAD5XI31</accession>
<sequence>MSESDDDREEAEEMDKERMKHYLNRRLSSGWEESYEKHSSTPQPHLPLELRLPLAEISKCIPKTALESLPQIPFEILMEYLNPMARYWLSMTSRVLHSRVPFLERDFIRDFMVALTQPGALDLTLLPVEAHSHQDETTTAEPQHSLHQLEHWSSRLVALLHDKWLPRDAHCVHFDLRNAYAGFSEGESVDIRVEVPLLAGDRALFQLTGTRNDRYHLKWDSHHDIEIAMIVPGRHPAGQALLRCKQEDHRYCVSYVALAWQCLGMRDLRELLEFIPRLFPQTKAVAYVLELSLNPRIHKEYASIHLEYPSHCECWPLACTECCPLTCTSAPLQSTFRKLITYLQKLKRVHQPKPFDSGYPGDFLLRDPFGLPEWDFWDDDGTEWELYMTHWDLADSAIRALVKRVRLMKGVLALEQFGLVYQHIWDQSPLSGTPSKAAERAHWVKNNVHVQECDLMKLNGSNYAQSRDCRITIKASVPTFVSFTSQAWLYIAGLGERSIDGDDQSYVKVQARCGTEDATLLAQAPTVWHRNVNGPPMQLEADACLNLAQKLGVDWTPLELALVLFAVGFAATAWPCFDAKYDSIALFRDPIERDGDGQYAPSM</sequence>
<name>A0AAD5XI31_9FUNG</name>
<comment type="caution">
    <text evidence="1">The sequence shown here is derived from an EMBL/GenBank/DDBJ whole genome shotgun (WGS) entry which is preliminary data.</text>
</comment>
<dbReference type="EMBL" id="JADGJQ010000140">
    <property type="protein sequence ID" value="KAJ3167486.1"/>
    <property type="molecule type" value="Genomic_DNA"/>
</dbReference>
<reference evidence="1" key="1">
    <citation type="submission" date="2020-05" db="EMBL/GenBank/DDBJ databases">
        <title>Phylogenomic resolution of chytrid fungi.</title>
        <authorList>
            <person name="Stajich J.E."/>
            <person name="Amses K."/>
            <person name="Simmons R."/>
            <person name="Seto K."/>
            <person name="Myers J."/>
            <person name="Bonds A."/>
            <person name="Quandt C.A."/>
            <person name="Barry K."/>
            <person name="Liu P."/>
            <person name="Grigoriev I."/>
            <person name="Longcore J.E."/>
            <person name="James T.Y."/>
        </authorList>
    </citation>
    <scope>NUCLEOTIDE SEQUENCE</scope>
    <source>
        <strain evidence="1">JEL0379</strain>
    </source>
</reference>
<dbReference type="AlphaFoldDB" id="A0AAD5XI31"/>
<keyword evidence="2" id="KW-1185">Reference proteome</keyword>
<gene>
    <name evidence="1" type="ORF">HDU87_001675</name>
</gene>
<organism evidence="1 2">
    <name type="scientific">Geranomyces variabilis</name>
    <dbReference type="NCBI Taxonomy" id="109894"/>
    <lineage>
        <taxon>Eukaryota</taxon>
        <taxon>Fungi</taxon>
        <taxon>Fungi incertae sedis</taxon>
        <taxon>Chytridiomycota</taxon>
        <taxon>Chytridiomycota incertae sedis</taxon>
        <taxon>Chytridiomycetes</taxon>
        <taxon>Spizellomycetales</taxon>
        <taxon>Powellomycetaceae</taxon>
        <taxon>Geranomyces</taxon>
    </lineage>
</organism>